<dbReference type="InterPro" id="IPR051157">
    <property type="entry name" value="PDH/Transketolase"/>
</dbReference>
<comment type="similarity">
    <text evidence="2">Belongs to the transketolase family.</text>
</comment>
<keyword evidence="3" id="KW-0786">Thiamine pyrophosphate</keyword>
<dbReference type="Pfam" id="PF02779">
    <property type="entry name" value="Transket_pyr"/>
    <property type="match status" value="1"/>
</dbReference>
<dbReference type="EMBL" id="QJKH01000001">
    <property type="protein sequence ID" value="PXX81635.1"/>
    <property type="molecule type" value="Genomic_DNA"/>
</dbReference>
<gene>
    <name evidence="6" type="ORF">DES51_101246</name>
    <name evidence="5" type="ORF">MQE39_02165</name>
</gene>
<name>A0A318L112_9FIRM</name>
<protein>
    <submittedName>
        <fullName evidence="5 6">Transketolase</fullName>
    </submittedName>
</protein>
<dbReference type="Proteomes" id="UP001276902">
    <property type="component" value="Unassembled WGS sequence"/>
</dbReference>
<evidence type="ECO:0000313" key="5">
    <source>
        <dbReference type="EMBL" id="MDY5166930.1"/>
    </source>
</evidence>
<dbReference type="EMBL" id="JALDAW010000008">
    <property type="protein sequence ID" value="MDY5166930.1"/>
    <property type="molecule type" value="Genomic_DNA"/>
</dbReference>
<evidence type="ECO:0000256" key="3">
    <source>
        <dbReference type="ARBA" id="ARBA00023052"/>
    </source>
</evidence>
<accession>A0A318L112</accession>
<dbReference type="SUPFAM" id="SSF52922">
    <property type="entry name" value="TK C-terminal domain-like"/>
    <property type="match status" value="1"/>
</dbReference>
<dbReference type="Gene3D" id="3.40.50.920">
    <property type="match status" value="1"/>
</dbReference>
<dbReference type="InterPro" id="IPR029061">
    <property type="entry name" value="THDP-binding"/>
</dbReference>
<evidence type="ECO:0000259" key="4">
    <source>
        <dbReference type="SMART" id="SM00861"/>
    </source>
</evidence>
<dbReference type="InterPro" id="IPR033248">
    <property type="entry name" value="Transketolase_C"/>
</dbReference>
<evidence type="ECO:0000256" key="1">
    <source>
        <dbReference type="ARBA" id="ARBA00001964"/>
    </source>
</evidence>
<dbReference type="SMART" id="SM00861">
    <property type="entry name" value="Transket_pyr"/>
    <property type="match status" value="1"/>
</dbReference>
<reference evidence="6 7" key="1">
    <citation type="submission" date="2018-05" db="EMBL/GenBank/DDBJ databases">
        <title>Genomic Encyclopedia of Type Strains, Phase IV (KMG-IV): sequencing the most valuable type-strain genomes for metagenomic binning, comparative biology and taxonomic classification.</title>
        <authorList>
            <person name="Goeker M."/>
        </authorList>
    </citation>
    <scope>NUCLEOTIDE SEQUENCE [LARGE SCALE GENOMIC DNA]</scope>
    <source>
        <strain evidence="6 7">JC118</strain>
    </source>
</reference>
<dbReference type="SUPFAM" id="SSF52518">
    <property type="entry name" value="Thiamin diphosphate-binding fold (THDP-binding)"/>
    <property type="match status" value="1"/>
</dbReference>
<evidence type="ECO:0000313" key="6">
    <source>
        <dbReference type="EMBL" id="PXX81635.1"/>
    </source>
</evidence>
<dbReference type="PANTHER" id="PTHR43825:SF1">
    <property type="entry name" value="TRANSKETOLASE-LIKE PYRIMIDINE-BINDING DOMAIN-CONTAINING PROTEIN"/>
    <property type="match status" value="1"/>
</dbReference>
<evidence type="ECO:0000313" key="7">
    <source>
        <dbReference type="Proteomes" id="UP000247612"/>
    </source>
</evidence>
<dbReference type="STRING" id="1034346.GCA_000313565_00243"/>
<dbReference type="InterPro" id="IPR005475">
    <property type="entry name" value="Transketolase-like_Pyr-bd"/>
</dbReference>
<organism evidence="6 7">
    <name type="scientific">Dielma fastidiosa</name>
    <dbReference type="NCBI Taxonomy" id="1034346"/>
    <lineage>
        <taxon>Bacteria</taxon>
        <taxon>Bacillati</taxon>
        <taxon>Bacillota</taxon>
        <taxon>Erysipelotrichia</taxon>
        <taxon>Erysipelotrichales</taxon>
        <taxon>Erysipelotrichaceae</taxon>
        <taxon>Dielma</taxon>
    </lineage>
</organism>
<dbReference type="RefSeq" id="WP_022936550.1">
    <property type="nucleotide sequence ID" value="NZ_BAABZA010000001.1"/>
</dbReference>
<sequence>MNKCANRITYGKTLVQLAADNEFYVMDADLSKATGTKAFANAYPQRFINMGIAEQDLMATAAGIASCGVPVFASTFAMFGAGRAYEQIRNSIAYPRANVKIVCSHAGVLIGEDGASHQCIEDLSLMRTLPGMTVLAPCDSAETAKALAAALKLNGPCYIRFGRQEVDQIYDDTLDYQIGKSFLLRKGGDVSIIACGELVQNALQAASLLSEKGIEAAVIDMHTIKPLDEAQINECIDQGSLLVGVEDHSVIGGLSSAIAEVIAQRGKGRLLRIGIQDEFGCSGNADYLAKLYRLTPEAIAETIQKELKV</sequence>
<dbReference type="AlphaFoldDB" id="A0A318L112"/>
<keyword evidence="7" id="KW-1185">Reference proteome</keyword>
<dbReference type="Pfam" id="PF02780">
    <property type="entry name" value="Transketolase_C"/>
    <property type="match status" value="1"/>
</dbReference>
<proteinExistence type="inferred from homology"/>
<dbReference type="CDD" id="cd07033">
    <property type="entry name" value="TPP_PYR_DXS_TK_like"/>
    <property type="match status" value="1"/>
</dbReference>
<comment type="cofactor">
    <cofactor evidence="1">
        <name>thiamine diphosphate</name>
        <dbReference type="ChEBI" id="CHEBI:58937"/>
    </cofactor>
</comment>
<reference evidence="5" key="2">
    <citation type="submission" date="2022-03" db="EMBL/GenBank/DDBJ databases">
        <title>First case of bacteraemia caused by Dielma fastidiosa in a patient hospitalised with diverticulitis.</title>
        <authorList>
            <person name="Forman-Ankjaer B."/>
            <person name="Hvid-Jensen F."/>
            <person name="Kobel C.M."/>
            <person name="Greve T."/>
        </authorList>
    </citation>
    <scope>NUCLEOTIDE SEQUENCE</scope>
    <source>
        <strain evidence="5">AUH_DF_2021</strain>
    </source>
</reference>
<dbReference type="InterPro" id="IPR009014">
    <property type="entry name" value="Transketo_C/PFOR_II"/>
</dbReference>
<dbReference type="PANTHER" id="PTHR43825">
    <property type="entry name" value="PYRUVATE DEHYDROGENASE E1 COMPONENT"/>
    <property type="match status" value="1"/>
</dbReference>
<dbReference type="Gene3D" id="3.40.50.970">
    <property type="match status" value="1"/>
</dbReference>
<evidence type="ECO:0000256" key="2">
    <source>
        <dbReference type="ARBA" id="ARBA00007131"/>
    </source>
</evidence>
<comment type="caution">
    <text evidence="6">The sequence shown here is derived from an EMBL/GenBank/DDBJ whole genome shotgun (WGS) entry which is preliminary data.</text>
</comment>
<dbReference type="FunFam" id="3.40.50.970:FF:000129">
    <property type="entry name" value="Transketolase"/>
    <property type="match status" value="1"/>
</dbReference>
<dbReference type="GeneID" id="94441651"/>
<feature type="domain" description="Transketolase-like pyrimidine-binding" evidence="4">
    <location>
        <begin position="4"/>
        <end position="168"/>
    </location>
</feature>
<dbReference type="Proteomes" id="UP000247612">
    <property type="component" value="Unassembled WGS sequence"/>
</dbReference>
<dbReference type="OrthoDB" id="8732661at2"/>